<keyword evidence="1" id="KW-0812">Transmembrane</keyword>
<protein>
    <recommendedName>
        <fullName evidence="4">Glycosyltransferase RgtA/B/C/D-like domain-containing protein</fullName>
    </recommendedName>
</protein>
<evidence type="ECO:0008006" key="4">
    <source>
        <dbReference type="Google" id="ProtNLM"/>
    </source>
</evidence>
<reference evidence="2 3" key="1">
    <citation type="submission" date="2022-06" db="EMBL/GenBank/DDBJ databases">
        <title>Rhizosaccharibacter gen. nov. sp. nov. KSS12, endophytic bacteria isolated from sugarcane.</title>
        <authorList>
            <person name="Pitiwittayakul N."/>
        </authorList>
    </citation>
    <scope>NUCLEOTIDE SEQUENCE [LARGE SCALE GENOMIC DNA]</scope>
    <source>
        <strain evidence="2 3">KSS12</strain>
    </source>
</reference>
<evidence type="ECO:0000256" key="1">
    <source>
        <dbReference type="SAM" id="Phobius"/>
    </source>
</evidence>
<feature type="transmembrane region" description="Helical" evidence="1">
    <location>
        <begin position="416"/>
        <end position="438"/>
    </location>
</feature>
<accession>A0ABT1VVN1</accession>
<feature type="transmembrane region" description="Helical" evidence="1">
    <location>
        <begin position="290"/>
        <end position="312"/>
    </location>
</feature>
<feature type="transmembrane region" description="Helical" evidence="1">
    <location>
        <begin position="161"/>
        <end position="183"/>
    </location>
</feature>
<keyword evidence="1" id="KW-0472">Membrane</keyword>
<evidence type="ECO:0000313" key="2">
    <source>
        <dbReference type="EMBL" id="MCQ8239997.1"/>
    </source>
</evidence>
<name>A0ABT1VVN1_9PROT</name>
<dbReference type="EMBL" id="JAMZEJ010000002">
    <property type="protein sequence ID" value="MCQ8239997.1"/>
    <property type="molecule type" value="Genomic_DNA"/>
</dbReference>
<organism evidence="2 3">
    <name type="scientific">Rhizosaccharibacter radicis</name>
    <dbReference type="NCBI Taxonomy" id="2782605"/>
    <lineage>
        <taxon>Bacteria</taxon>
        <taxon>Pseudomonadati</taxon>
        <taxon>Pseudomonadota</taxon>
        <taxon>Alphaproteobacteria</taxon>
        <taxon>Acetobacterales</taxon>
        <taxon>Acetobacteraceae</taxon>
        <taxon>Rhizosaccharibacter</taxon>
    </lineage>
</organism>
<comment type="caution">
    <text evidence="2">The sequence shown here is derived from an EMBL/GenBank/DDBJ whole genome shotgun (WGS) entry which is preliminary data.</text>
</comment>
<dbReference type="Proteomes" id="UP001524547">
    <property type="component" value="Unassembled WGS sequence"/>
</dbReference>
<keyword evidence="3" id="KW-1185">Reference proteome</keyword>
<feature type="transmembrane region" description="Helical" evidence="1">
    <location>
        <begin position="65"/>
        <end position="82"/>
    </location>
</feature>
<evidence type="ECO:0000313" key="3">
    <source>
        <dbReference type="Proteomes" id="UP001524547"/>
    </source>
</evidence>
<proteinExistence type="predicted"/>
<feature type="transmembrane region" description="Helical" evidence="1">
    <location>
        <begin position="352"/>
        <end position="374"/>
    </location>
</feature>
<gene>
    <name evidence="2" type="ORF">NFI88_03975</name>
</gene>
<feature type="transmembrane region" description="Helical" evidence="1">
    <location>
        <begin position="386"/>
        <end position="404"/>
    </location>
</feature>
<keyword evidence="1" id="KW-1133">Transmembrane helix</keyword>
<dbReference type="RefSeq" id="WP_422918725.1">
    <property type="nucleotide sequence ID" value="NZ_JAMZEJ010000002.1"/>
</dbReference>
<sequence length="588" mass="62807">MLLIVAFVLVGVRFLSLVAASPPALPRDGRPLAPGAADLSADLRRLRTLRHRRGPSAWERAGRRAVPMFVAAAFALAAWRFLALHAGMTPRAVPELASLHGSDPVSGPDMRWWNWWDQWLYLRAALAWGRGLTDPALHWYLPGYPLLGAPFTRLTPLDPFLLPNLACFLAALACCMGLGCRLLDAGRWSVPLGAAAFAIAAALPTVVTQDWITPWSTTPETPCFLGALWLMLGIGQSGRPVRHGIAAGVLAGLVGGFRPADGLVILAVVVPGSFWLAGPRRPWGARGWRAAASVAAGASMSLGIMAAAYLAVWGPHPSPYVASSGKIGFEFGLLRFRWVSMMINPAPLLPDGIGLAQAFPWIVAGAAGLAASLIRPGRAGRAAHGLVGAALAGDLVLFLCYRDLHPVGLWRFQLHHYFKTVLLLFALYAGRLVVMVVAGLHRSRRADIPAAIAGVGFAVALFNWHFVFVPVHPLPRRGIDGIVIPGGFRSLSAMVLVPGHGSTNSLVAPGRAVRADGRPMRFGKDVVAYDPGDALRVLPLRLMPPSDTVLLFGKGTAMAGDEQPMLGTLRLRWGLPPHWFQRAGAPPP</sequence>
<feature type="transmembrane region" description="Helical" evidence="1">
    <location>
        <begin position="120"/>
        <end position="141"/>
    </location>
</feature>
<feature type="transmembrane region" description="Helical" evidence="1">
    <location>
        <begin position="260"/>
        <end position="278"/>
    </location>
</feature>
<feature type="transmembrane region" description="Helical" evidence="1">
    <location>
        <begin position="450"/>
        <end position="468"/>
    </location>
</feature>
<feature type="transmembrane region" description="Helical" evidence="1">
    <location>
        <begin position="190"/>
        <end position="207"/>
    </location>
</feature>